<dbReference type="InterPro" id="IPR001584">
    <property type="entry name" value="Integrase_cat-core"/>
</dbReference>
<evidence type="ECO:0000313" key="9">
    <source>
        <dbReference type="Proteomes" id="UP000578766"/>
    </source>
</evidence>
<evidence type="ECO:0000256" key="4">
    <source>
        <dbReference type="ARBA" id="ARBA00022759"/>
    </source>
</evidence>
<keyword evidence="5" id="KW-0378">Hydrolase</keyword>
<dbReference type="PROSITE" id="PS50994">
    <property type="entry name" value="INTEGRASE"/>
    <property type="match status" value="1"/>
</dbReference>
<gene>
    <name evidence="8" type="primary">Ervk19_2</name>
    <name evidence="8" type="ORF">CEPGRY_R15713</name>
</gene>
<evidence type="ECO:0000313" key="8">
    <source>
        <dbReference type="EMBL" id="NXV25270.1"/>
    </source>
</evidence>
<evidence type="ECO:0000256" key="6">
    <source>
        <dbReference type="ARBA" id="ARBA00022918"/>
    </source>
</evidence>
<sequence length="64" mass="7028">RDVIHHWCGAFATLGIPHQIKTDNGPGYTGARTQTFLQTWGVQHVTGIPHSPQGQGTVERAHRT</sequence>
<evidence type="ECO:0000256" key="2">
    <source>
        <dbReference type="ARBA" id="ARBA00022695"/>
    </source>
</evidence>
<dbReference type="InterPro" id="IPR036397">
    <property type="entry name" value="RNaseH_sf"/>
</dbReference>
<keyword evidence="6" id="KW-0695">RNA-directed DNA polymerase</keyword>
<organism evidence="8 9">
    <name type="scientific">Cepphus grylle</name>
    <name type="common">Black guillemot</name>
    <name type="synonym">Alca grylle</name>
    <dbReference type="NCBI Taxonomy" id="28697"/>
    <lineage>
        <taxon>Eukaryota</taxon>
        <taxon>Metazoa</taxon>
        <taxon>Chordata</taxon>
        <taxon>Craniata</taxon>
        <taxon>Vertebrata</taxon>
        <taxon>Euteleostomi</taxon>
        <taxon>Archelosauria</taxon>
        <taxon>Archosauria</taxon>
        <taxon>Dinosauria</taxon>
        <taxon>Saurischia</taxon>
        <taxon>Theropoda</taxon>
        <taxon>Coelurosauria</taxon>
        <taxon>Aves</taxon>
        <taxon>Neognathae</taxon>
        <taxon>Neoaves</taxon>
        <taxon>Charadriiformes</taxon>
        <taxon>Alcidae</taxon>
        <taxon>Cepphus</taxon>
    </lineage>
</organism>
<feature type="non-terminal residue" evidence="8">
    <location>
        <position position="1"/>
    </location>
</feature>
<keyword evidence="9" id="KW-1185">Reference proteome</keyword>
<dbReference type="GO" id="GO:0004519">
    <property type="term" value="F:endonuclease activity"/>
    <property type="evidence" value="ECO:0007669"/>
    <property type="project" value="UniProtKB-KW"/>
</dbReference>
<dbReference type="InterPro" id="IPR012337">
    <property type="entry name" value="RNaseH-like_sf"/>
</dbReference>
<keyword evidence="2" id="KW-0548">Nucleotidyltransferase</keyword>
<accession>A0A7L3SDL4</accession>
<dbReference type="PANTHER" id="PTHR41694">
    <property type="entry name" value="ENDOGENOUS RETROVIRUS GROUP K MEMBER POL PROTEIN"/>
    <property type="match status" value="1"/>
</dbReference>
<name>A0A7L3SDL4_CEPGR</name>
<dbReference type="GO" id="GO:0035613">
    <property type="term" value="F:RNA stem-loop binding"/>
    <property type="evidence" value="ECO:0007669"/>
    <property type="project" value="TreeGrafter"/>
</dbReference>
<dbReference type="Pfam" id="PF00665">
    <property type="entry name" value="rve"/>
    <property type="match status" value="1"/>
</dbReference>
<dbReference type="GO" id="GO:0003964">
    <property type="term" value="F:RNA-directed DNA polymerase activity"/>
    <property type="evidence" value="ECO:0007669"/>
    <property type="project" value="UniProtKB-KW"/>
</dbReference>
<dbReference type="PANTHER" id="PTHR41694:SF3">
    <property type="entry name" value="RNA-DIRECTED DNA POLYMERASE-RELATED"/>
    <property type="match status" value="1"/>
</dbReference>
<comment type="caution">
    <text evidence="8">The sequence shown here is derived from an EMBL/GenBank/DDBJ whole genome shotgun (WGS) entry which is preliminary data.</text>
</comment>
<dbReference type="Proteomes" id="UP000578766">
    <property type="component" value="Unassembled WGS sequence"/>
</dbReference>
<keyword evidence="4" id="KW-0255">Endonuclease</keyword>
<dbReference type="EMBL" id="VZUD01041646">
    <property type="protein sequence ID" value="NXV25270.1"/>
    <property type="molecule type" value="Genomic_DNA"/>
</dbReference>
<feature type="domain" description="Integrase catalytic" evidence="7">
    <location>
        <begin position="1"/>
        <end position="64"/>
    </location>
</feature>
<feature type="non-terminal residue" evidence="8">
    <location>
        <position position="64"/>
    </location>
</feature>
<evidence type="ECO:0000259" key="7">
    <source>
        <dbReference type="PROSITE" id="PS50994"/>
    </source>
</evidence>
<dbReference type="GO" id="GO:0016787">
    <property type="term" value="F:hydrolase activity"/>
    <property type="evidence" value="ECO:0007669"/>
    <property type="project" value="UniProtKB-KW"/>
</dbReference>
<keyword evidence="3" id="KW-0540">Nuclease</keyword>
<dbReference type="GO" id="GO:0015074">
    <property type="term" value="P:DNA integration"/>
    <property type="evidence" value="ECO:0007669"/>
    <property type="project" value="InterPro"/>
</dbReference>
<evidence type="ECO:0000256" key="5">
    <source>
        <dbReference type="ARBA" id="ARBA00022801"/>
    </source>
</evidence>
<reference evidence="8 9" key="1">
    <citation type="submission" date="2019-09" db="EMBL/GenBank/DDBJ databases">
        <title>Bird 10,000 Genomes (B10K) Project - Family phase.</title>
        <authorList>
            <person name="Zhang G."/>
        </authorList>
    </citation>
    <scope>NUCLEOTIDE SEQUENCE [LARGE SCALE GENOMIC DNA]</scope>
    <source>
        <strain evidence="8">OUT-0020</strain>
        <tissue evidence="8">Liver</tissue>
    </source>
</reference>
<dbReference type="AlphaFoldDB" id="A0A7L3SDL4"/>
<evidence type="ECO:0000256" key="1">
    <source>
        <dbReference type="ARBA" id="ARBA00022679"/>
    </source>
</evidence>
<proteinExistence type="predicted"/>
<protein>
    <submittedName>
        <fullName evidence="8">POK19 protein</fullName>
    </submittedName>
</protein>
<dbReference type="Gene3D" id="3.30.420.10">
    <property type="entry name" value="Ribonuclease H-like superfamily/Ribonuclease H"/>
    <property type="match status" value="1"/>
</dbReference>
<evidence type="ECO:0000256" key="3">
    <source>
        <dbReference type="ARBA" id="ARBA00022722"/>
    </source>
</evidence>
<keyword evidence="1" id="KW-0808">Transferase</keyword>
<dbReference type="SUPFAM" id="SSF53098">
    <property type="entry name" value="Ribonuclease H-like"/>
    <property type="match status" value="1"/>
</dbReference>